<dbReference type="Proteomes" id="UP000094056">
    <property type="component" value="Unassembled WGS sequence"/>
</dbReference>
<evidence type="ECO:0000313" key="1">
    <source>
        <dbReference type="EMBL" id="ODS33925.1"/>
    </source>
</evidence>
<reference evidence="1 2" key="1">
    <citation type="submission" date="2016-07" db="EMBL/GenBank/DDBJ databases">
        <title>Draft genome of Scalindua rubra, obtained from a brine-seawater interface in the Red Sea, sheds light on salt adaptation in anammox bacteria.</title>
        <authorList>
            <person name="Speth D.R."/>
            <person name="Lagkouvardos I."/>
            <person name="Wang Y."/>
            <person name="Qian P.-Y."/>
            <person name="Dutilh B.E."/>
            <person name="Jetten M.S."/>
        </authorList>
    </citation>
    <scope>NUCLEOTIDE SEQUENCE [LARGE SCALE GENOMIC DNA]</scope>
    <source>
        <strain evidence="1">BSI-1</strain>
    </source>
</reference>
<proteinExistence type="predicted"/>
<evidence type="ECO:0000313" key="2">
    <source>
        <dbReference type="Proteomes" id="UP000094056"/>
    </source>
</evidence>
<sequence>MIDEKVQPKSLIETIKQRIKYLEANDPNNVSLELLKQQISDYVSRENKNLK</sequence>
<organism evidence="1 2">
    <name type="scientific">Candidatus Scalindua rubra</name>
    <dbReference type="NCBI Taxonomy" id="1872076"/>
    <lineage>
        <taxon>Bacteria</taxon>
        <taxon>Pseudomonadati</taxon>
        <taxon>Planctomycetota</taxon>
        <taxon>Candidatus Brocadiia</taxon>
        <taxon>Candidatus Brocadiales</taxon>
        <taxon>Candidatus Scalinduaceae</taxon>
        <taxon>Candidatus Scalindua</taxon>
    </lineage>
</organism>
<protein>
    <submittedName>
        <fullName evidence="1">Uncharacterized protein</fullName>
    </submittedName>
</protein>
<comment type="caution">
    <text evidence="1">The sequence shown here is derived from an EMBL/GenBank/DDBJ whole genome shotgun (WGS) entry which is preliminary data.</text>
</comment>
<accession>A0A1E3XE67</accession>
<gene>
    <name evidence="1" type="ORF">SCARUB_00898</name>
</gene>
<name>A0A1E3XE67_9BACT</name>
<dbReference type="EMBL" id="MAYW01000016">
    <property type="protein sequence ID" value="ODS33925.1"/>
    <property type="molecule type" value="Genomic_DNA"/>
</dbReference>
<dbReference type="AlphaFoldDB" id="A0A1E3XE67"/>